<dbReference type="EMBL" id="CADIKM010000041">
    <property type="protein sequence ID" value="CAB3801190.1"/>
    <property type="molecule type" value="Genomic_DNA"/>
</dbReference>
<gene>
    <name evidence="2" type="ORF">LMG28138_04965</name>
</gene>
<name>A0A6S7BID9_9BURK</name>
<evidence type="ECO:0000313" key="3">
    <source>
        <dbReference type="Proteomes" id="UP000494115"/>
    </source>
</evidence>
<organism evidence="2 3">
    <name type="scientific">Pararobbsia alpina</name>
    <dbReference type="NCBI Taxonomy" id="621374"/>
    <lineage>
        <taxon>Bacteria</taxon>
        <taxon>Pseudomonadati</taxon>
        <taxon>Pseudomonadota</taxon>
        <taxon>Betaproteobacteria</taxon>
        <taxon>Burkholderiales</taxon>
        <taxon>Burkholderiaceae</taxon>
        <taxon>Pararobbsia</taxon>
    </lineage>
</organism>
<dbReference type="Proteomes" id="UP000494115">
    <property type="component" value="Unassembled WGS sequence"/>
</dbReference>
<accession>A0A6S7BID9</accession>
<reference evidence="2 3" key="1">
    <citation type="submission" date="2020-04" db="EMBL/GenBank/DDBJ databases">
        <authorList>
            <person name="De Canck E."/>
        </authorList>
    </citation>
    <scope>NUCLEOTIDE SEQUENCE [LARGE SCALE GENOMIC DNA]</scope>
    <source>
        <strain evidence="2 3">LMG 28138</strain>
    </source>
</reference>
<dbReference type="AlphaFoldDB" id="A0A6S7BID9"/>
<evidence type="ECO:0008006" key="4">
    <source>
        <dbReference type="Google" id="ProtNLM"/>
    </source>
</evidence>
<keyword evidence="1" id="KW-0732">Signal</keyword>
<feature type="signal peptide" evidence="1">
    <location>
        <begin position="1"/>
        <end position="29"/>
    </location>
</feature>
<keyword evidence="3" id="KW-1185">Reference proteome</keyword>
<evidence type="ECO:0000256" key="1">
    <source>
        <dbReference type="SAM" id="SignalP"/>
    </source>
</evidence>
<feature type="chain" id="PRO_5028945043" description="PsbP C-terminal domain-containing protein" evidence="1">
    <location>
        <begin position="30"/>
        <end position="199"/>
    </location>
</feature>
<sequence length="199" mass="21563">MIPRLTFQRLLWSSAIVLAFAASPCTLQAAKSALATTRQAATPEMNPPGDIPDTQVFVTYRPPAGFSLEVPEGWARTDRRDGTRFADKYNVVEISVAPAASAPTVSSVTAREATELARTGHAIRIGDIKSVGLRSGAAVLVTYTSNSEPNPVTNKQLRLEHHRYLIYLGGILATLDLSAPLGADNADQWNLMANSFQWR</sequence>
<protein>
    <recommendedName>
        <fullName evidence="4">PsbP C-terminal domain-containing protein</fullName>
    </recommendedName>
</protein>
<proteinExistence type="predicted"/>
<evidence type="ECO:0000313" key="2">
    <source>
        <dbReference type="EMBL" id="CAB3801190.1"/>
    </source>
</evidence>